<name>A0A371FTE4_MUCPR</name>
<dbReference type="Pfam" id="PF17921">
    <property type="entry name" value="Integrase_H2C2"/>
    <property type="match status" value="1"/>
</dbReference>
<feature type="domain" description="Integrase zinc-binding" evidence="1">
    <location>
        <begin position="18"/>
        <end position="68"/>
    </location>
</feature>
<organism evidence="2 3">
    <name type="scientific">Mucuna pruriens</name>
    <name type="common">Velvet bean</name>
    <name type="synonym">Dolichos pruriens</name>
    <dbReference type="NCBI Taxonomy" id="157652"/>
    <lineage>
        <taxon>Eukaryota</taxon>
        <taxon>Viridiplantae</taxon>
        <taxon>Streptophyta</taxon>
        <taxon>Embryophyta</taxon>
        <taxon>Tracheophyta</taxon>
        <taxon>Spermatophyta</taxon>
        <taxon>Magnoliopsida</taxon>
        <taxon>eudicotyledons</taxon>
        <taxon>Gunneridae</taxon>
        <taxon>Pentapetalae</taxon>
        <taxon>rosids</taxon>
        <taxon>fabids</taxon>
        <taxon>Fabales</taxon>
        <taxon>Fabaceae</taxon>
        <taxon>Papilionoideae</taxon>
        <taxon>50 kb inversion clade</taxon>
        <taxon>NPAAA clade</taxon>
        <taxon>indigoferoid/millettioid clade</taxon>
        <taxon>Phaseoleae</taxon>
        <taxon>Mucuna</taxon>
    </lineage>
</organism>
<feature type="non-terminal residue" evidence="2">
    <location>
        <position position="1"/>
    </location>
</feature>
<dbReference type="OrthoDB" id="1430228at2759"/>
<proteinExistence type="predicted"/>
<dbReference type="InterPro" id="IPR041588">
    <property type="entry name" value="Integrase_H2C2"/>
</dbReference>
<protein>
    <recommendedName>
        <fullName evidence="1">Integrase zinc-binding domain-containing protein</fullName>
    </recommendedName>
</protein>
<evidence type="ECO:0000313" key="3">
    <source>
        <dbReference type="Proteomes" id="UP000257109"/>
    </source>
</evidence>
<evidence type="ECO:0000259" key="1">
    <source>
        <dbReference type="Pfam" id="PF17921"/>
    </source>
</evidence>
<dbReference type="Proteomes" id="UP000257109">
    <property type="component" value="Unassembled WGS sequence"/>
</dbReference>
<dbReference type="AlphaFoldDB" id="A0A371FTE4"/>
<reference evidence="2" key="1">
    <citation type="submission" date="2018-05" db="EMBL/GenBank/DDBJ databases">
        <title>Draft genome of Mucuna pruriens seed.</title>
        <authorList>
            <person name="Nnadi N.E."/>
            <person name="Vos R."/>
            <person name="Hasami M.H."/>
            <person name="Devisetty U.K."/>
            <person name="Aguiy J.C."/>
        </authorList>
    </citation>
    <scope>NUCLEOTIDE SEQUENCE [LARGE SCALE GENOMIC DNA]</scope>
    <source>
        <strain evidence="2">JCA_2017</strain>
    </source>
</reference>
<sequence>MGQHLYRKGCLENEESAYVIREVHEGVCDTHISGRALASKIARAGYYWPMLRKDCMKYVKKCDKCQKFAKGHKAPLERLHPVTSPWPFFKWGVDILGPFPRHPDK</sequence>
<evidence type="ECO:0000313" key="2">
    <source>
        <dbReference type="EMBL" id="RDX81594.1"/>
    </source>
</evidence>
<comment type="caution">
    <text evidence="2">The sequence shown here is derived from an EMBL/GenBank/DDBJ whole genome shotgun (WGS) entry which is preliminary data.</text>
</comment>
<gene>
    <name evidence="2" type="ORF">CR513_37710</name>
</gene>
<dbReference type="Gene3D" id="1.10.340.70">
    <property type="match status" value="1"/>
</dbReference>
<dbReference type="InterPro" id="IPR052160">
    <property type="entry name" value="Gypsy_RT_Integrase-like"/>
</dbReference>
<dbReference type="EMBL" id="QJKJ01007887">
    <property type="protein sequence ID" value="RDX81594.1"/>
    <property type="molecule type" value="Genomic_DNA"/>
</dbReference>
<keyword evidence="3" id="KW-1185">Reference proteome</keyword>
<accession>A0A371FTE4</accession>
<dbReference type="PANTHER" id="PTHR47266">
    <property type="entry name" value="ENDONUCLEASE-RELATED"/>
    <property type="match status" value="1"/>
</dbReference>